<protein>
    <submittedName>
        <fullName evidence="7">OmpA family protein</fullName>
    </submittedName>
</protein>
<sequence length="253" mass="26693">MRTILHILLLACALPAAAASAQDTAKPVIAEGIVPDQASKSRILARLHEVYGAERVVDRLQVESIPAPPNWGEYVANMVGPGLRRVSEGALEVNGQAVRITGQVVNEAQRQQVASELSLASSSRYTVTNSLRTGGSGQGLLDATLGDRIVEFQSGSAQLTDIGRGILDEMASGLREIGDARVQIVGHTDDVGARQGNIALSQARALAVRDYLVGQGISVDSLSVLGVGPDEPIADNGSDEGRARNRRIQFKVL</sequence>
<dbReference type="CDD" id="cd07185">
    <property type="entry name" value="OmpA_C-like"/>
    <property type="match status" value="1"/>
</dbReference>
<comment type="caution">
    <text evidence="7">The sequence shown here is derived from an EMBL/GenBank/DDBJ whole genome shotgun (WGS) entry which is preliminary data.</text>
</comment>
<comment type="subcellular location">
    <subcellularLocation>
        <location evidence="1">Cell outer membrane</location>
    </subcellularLocation>
</comment>
<feature type="signal peptide" evidence="5">
    <location>
        <begin position="1"/>
        <end position="21"/>
    </location>
</feature>
<evidence type="ECO:0000256" key="5">
    <source>
        <dbReference type="SAM" id="SignalP"/>
    </source>
</evidence>
<dbReference type="Proteomes" id="UP000298681">
    <property type="component" value="Unassembled WGS sequence"/>
</dbReference>
<accession>A0A4Z1R270</accession>
<evidence type="ECO:0000256" key="1">
    <source>
        <dbReference type="ARBA" id="ARBA00004442"/>
    </source>
</evidence>
<evidence type="ECO:0000256" key="3">
    <source>
        <dbReference type="ARBA" id="ARBA00023237"/>
    </source>
</evidence>
<name>A0A4Z1R270_9GAMM</name>
<keyword evidence="3" id="KW-0998">Cell outer membrane</keyword>
<evidence type="ECO:0000313" key="8">
    <source>
        <dbReference type="Proteomes" id="UP000298681"/>
    </source>
</evidence>
<dbReference type="AlphaFoldDB" id="A0A4Z1R270"/>
<evidence type="ECO:0000259" key="6">
    <source>
        <dbReference type="PROSITE" id="PS51123"/>
    </source>
</evidence>
<keyword evidence="5" id="KW-0732">Signal</keyword>
<evidence type="ECO:0000313" key="7">
    <source>
        <dbReference type="EMBL" id="TKS53744.1"/>
    </source>
</evidence>
<gene>
    <name evidence="7" type="ORF">E4582_02450</name>
</gene>
<dbReference type="PRINTS" id="PR01021">
    <property type="entry name" value="OMPADOMAIN"/>
</dbReference>
<reference evidence="7 8" key="1">
    <citation type="submission" date="2019-01" db="EMBL/GenBank/DDBJ databases">
        <authorList>
            <person name="Zhang S."/>
        </authorList>
    </citation>
    <scope>NUCLEOTIDE SEQUENCE [LARGE SCALE GENOMIC DNA]</scope>
    <source>
        <strain evidence="7 8">1626</strain>
    </source>
</reference>
<dbReference type="InterPro" id="IPR036737">
    <property type="entry name" value="OmpA-like_sf"/>
</dbReference>
<dbReference type="EMBL" id="SPUH01000001">
    <property type="protein sequence ID" value="TKS53744.1"/>
    <property type="molecule type" value="Genomic_DNA"/>
</dbReference>
<keyword evidence="2 4" id="KW-0472">Membrane</keyword>
<evidence type="ECO:0000256" key="2">
    <source>
        <dbReference type="ARBA" id="ARBA00023136"/>
    </source>
</evidence>
<feature type="chain" id="PRO_5021288298" evidence="5">
    <location>
        <begin position="22"/>
        <end position="253"/>
    </location>
</feature>
<dbReference type="InterPro" id="IPR006665">
    <property type="entry name" value="OmpA-like"/>
</dbReference>
<dbReference type="InterPro" id="IPR006664">
    <property type="entry name" value="OMP_bac"/>
</dbReference>
<dbReference type="PRINTS" id="PR01023">
    <property type="entry name" value="NAFLGMOTY"/>
</dbReference>
<evidence type="ECO:0000256" key="4">
    <source>
        <dbReference type="PROSITE-ProRule" id="PRU00473"/>
    </source>
</evidence>
<keyword evidence="8" id="KW-1185">Reference proteome</keyword>
<feature type="domain" description="OmpA-like" evidence="6">
    <location>
        <begin position="139"/>
        <end position="253"/>
    </location>
</feature>
<dbReference type="RefSeq" id="WP_134673129.1">
    <property type="nucleotide sequence ID" value="NZ_SPUH01000001.1"/>
</dbReference>
<organism evidence="7 8">
    <name type="scientific">Luteimonas yindakuii</name>
    <dbReference type="NCBI Taxonomy" id="2565782"/>
    <lineage>
        <taxon>Bacteria</taxon>
        <taxon>Pseudomonadati</taxon>
        <taxon>Pseudomonadota</taxon>
        <taxon>Gammaproteobacteria</taxon>
        <taxon>Lysobacterales</taxon>
        <taxon>Lysobacteraceae</taxon>
        <taxon>Luteimonas</taxon>
    </lineage>
</organism>
<dbReference type="PANTHER" id="PTHR30329">
    <property type="entry name" value="STATOR ELEMENT OF FLAGELLAR MOTOR COMPLEX"/>
    <property type="match status" value="1"/>
</dbReference>
<dbReference type="InterPro" id="IPR050330">
    <property type="entry name" value="Bact_OuterMem_StrucFunc"/>
</dbReference>
<dbReference type="Pfam" id="PF00691">
    <property type="entry name" value="OmpA"/>
    <property type="match status" value="1"/>
</dbReference>
<dbReference type="PANTHER" id="PTHR30329:SF21">
    <property type="entry name" value="LIPOPROTEIN YIAD-RELATED"/>
    <property type="match status" value="1"/>
</dbReference>
<proteinExistence type="predicted"/>
<dbReference type="PROSITE" id="PS51123">
    <property type="entry name" value="OMPA_2"/>
    <property type="match status" value="1"/>
</dbReference>
<dbReference type="Gene3D" id="3.30.1330.60">
    <property type="entry name" value="OmpA-like domain"/>
    <property type="match status" value="1"/>
</dbReference>
<dbReference type="SUPFAM" id="SSF103088">
    <property type="entry name" value="OmpA-like"/>
    <property type="match status" value="1"/>
</dbReference>
<dbReference type="GO" id="GO:0009279">
    <property type="term" value="C:cell outer membrane"/>
    <property type="evidence" value="ECO:0007669"/>
    <property type="project" value="UniProtKB-SubCell"/>
</dbReference>
<dbReference type="Gene3D" id="3.40.1520.20">
    <property type="match status" value="1"/>
</dbReference>